<organism evidence="1">
    <name type="scientific">uncultured Segetibacter sp</name>
    <dbReference type="NCBI Taxonomy" id="481133"/>
    <lineage>
        <taxon>Bacteria</taxon>
        <taxon>Pseudomonadati</taxon>
        <taxon>Bacteroidota</taxon>
        <taxon>Chitinophagia</taxon>
        <taxon>Chitinophagales</taxon>
        <taxon>Chitinophagaceae</taxon>
        <taxon>Segetibacter</taxon>
        <taxon>environmental samples</taxon>
    </lineage>
</organism>
<proteinExistence type="predicted"/>
<gene>
    <name evidence="1" type="ORF">AVDCRST_MAG96-490</name>
</gene>
<reference evidence="1" key="1">
    <citation type="submission" date="2020-02" db="EMBL/GenBank/DDBJ databases">
        <authorList>
            <person name="Meier V. D."/>
        </authorList>
    </citation>
    <scope>NUCLEOTIDE SEQUENCE</scope>
    <source>
        <strain evidence="1">AVDCRST_MAG96</strain>
    </source>
</reference>
<name>A0A6J4RGQ0_9BACT</name>
<accession>A0A6J4RGQ0</accession>
<dbReference type="AlphaFoldDB" id="A0A6J4RGQ0"/>
<protein>
    <submittedName>
        <fullName evidence="1">Uncharacterized protein</fullName>
    </submittedName>
</protein>
<evidence type="ECO:0000313" key="1">
    <source>
        <dbReference type="EMBL" id="CAA9472262.1"/>
    </source>
</evidence>
<dbReference type="EMBL" id="CADCVN010000183">
    <property type="protein sequence ID" value="CAA9472262.1"/>
    <property type="molecule type" value="Genomic_DNA"/>
</dbReference>
<sequence length="48" mass="5625">MLISHKVKSTIQKVRIGFGEMDIAGRFFRTGISLQYKVPVNEWREPLF</sequence>